<keyword evidence="3" id="KW-1185">Reference proteome</keyword>
<keyword evidence="1" id="KW-0472">Membrane</keyword>
<feature type="transmembrane region" description="Helical" evidence="1">
    <location>
        <begin position="42"/>
        <end position="65"/>
    </location>
</feature>
<feature type="transmembrane region" description="Helical" evidence="1">
    <location>
        <begin position="7"/>
        <end position="30"/>
    </location>
</feature>
<evidence type="ECO:0000313" key="2">
    <source>
        <dbReference type="EMBL" id="QIN79129.1"/>
    </source>
</evidence>
<organism evidence="2 3">
    <name type="scientific">Rubrobacter marinus</name>
    <dbReference type="NCBI Taxonomy" id="2653852"/>
    <lineage>
        <taxon>Bacteria</taxon>
        <taxon>Bacillati</taxon>
        <taxon>Actinomycetota</taxon>
        <taxon>Rubrobacteria</taxon>
        <taxon>Rubrobacterales</taxon>
        <taxon>Rubrobacteraceae</taxon>
        <taxon>Rubrobacter</taxon>
    </lineage>
</organism>
<dbReference type="Proteomes" id="UP000502706">
    <property type="component" value="Chromosome"/>
</dbReference>
<name>A0A6G8PY32_9ACTN</name>
<dbReference type="KEGG" id="rmar:GBA65_12020"/>
<sequence length="162" mass="17157">MKSFGAVLFGILLALGIGVLVMLGIVAPVFTRFFGQSLASTALPTVVLIFVAAFSFYFGGMFASYRAPSRRKLHGTLVGLISFAVSPLVNALTSAFGGGSDPFANLRTSTGVLLSVVLFATVLGASYVGARRGEVVYAHNAQVLRQREIRRQREQASAPEGQ</sequence>
<evidence type="ECO:0000256" key="1">
    <source>
        <dbReference type="SAM" id="Phobius"/>
    </source>
</evidence>
<gene>
    <name evidence="2" type="ORF">GBA65_12020</name>
</gene>
<feature type="transmembrane region" description="Helical" evidence="1">
    <location>
        <begin position="77"/>
        <end position="99"/>
    </location>
</feature>
<keyword evidence="1" id="KW-0812">Transmembrane</keyword>
<dbReference type="EMBL" id="CP045121">
    <property type="protein sequence ID" value="QIN79129.1"/>
    <property type="molecule type" value="Genomic_DNA"/>
</dbReference>
<dbReference type="AlphaFoldDB" id="A0A6G8PY32"/>
<proteinExistence type="predicted"/>
<protein>
    <submittedName>
        <fullName evidence="2">DUF3792 family protein</fullName>
    </submittedName>
</protein>
<dbReference type="RefSeq" id="WP_166396788.1">
    <property type="nucleotide sequence ID" value="NZ_CP045121.1"/>
</dbReference>
<keyword evidence="1" id="KW-1133">Transmembrane helix</keyword>
<feature type="transmembrane region" description="Helical" evidence="1">
    <location>
        <begin position="111"/>
        <end position="130"/>
    </location>
</feature>
<reference evidence="2 3" key="1">
    <citation type="submission" date="2019-10" db="EMBL/GenBank/DDBJ databases">
        <title>Rubrobacter sp nov SCSIO 52915 isolated from a deep-sea sediment in the South China Sea.</title>
        <authorList>
            <person name="Chen R.W."/>
        </authorList>
    </citation>
    <scope>NUCLEOTIDE SEQUENCE [LARGE SCALE GENOMIC DNA]</scope>
    <source>
        <strain evidence="2 3">SCSIO 52915</strain>
    </source>
</reference>
<accession>A0A6G8PY32</accession>
<evidence type="ECO:0000313" key="3">
    <source>
        <dbReference type="Proteomes" id="UP000502706"/>
    </source>
</evidence>